<dbReference type="Proteomes" id="UP001348098">
    <property type="component" value="Unassembled WGS sequence"/>
</dbReference>
<keyword evidence="3" id="KW-1185">Reference proteome</keyword>
<dbReference type="SUPFAM" id="SSF47413">
    <property type="entry name" value="lambda repressor-like DNA-binding domains"/>
    <property type="match status" value="1"/>
</dbReference>
<gene>
    <name evidence="2" type="ORF">U3653_02970</name>
</gene>
<feature type="domain" description="HTH cro/C1-type" evidence="1">
    <location>
        <begin position="51"/>
        <end position="105"/>
    </location>
</feature>
<organism evidence="2 3">
    <name type="scientific">Nocardia implantans</name>
    <dbReference type="NCBI Taxonomy" id="3108168"/>
    <lineage>
        <taxon>Bacteria</taxon>
        <taxon>Bacillati</taxon>
        <taxon>Actinomycetota</taxon>
        <taxon>Actinomycetes</taxon>
        <taxon>Mycobacteriales</taxon>
        <taxon>Nocardiaceae</taxon>
        <taxon>Nocardia</taxon>
    </lineage>
</organism>
<dbReference type="EMBL" id="JAYKYQ010000001">
    <property type="protein sequence ID" value="MEB3508975.1"/>
    <property type="molecule type" value="Genomic_DNA"/>
</dbReference>
<dbReference type="InterPro" id="IPR010982">
    <property type="entry name" value="Lambda_DNA-bd_dom_sf"/>
</dbReference>
<dbReference type="PROSITE" id="PS50943">
    <property type="entry name" value="HTH_CROC1"/>
    <property type="match status" value="1"/>
</dbReference>
<reference evidence="2 3" key="1">
    <citation type="submission" date="2023-12" db="EMBL/GenBank/DDBJ databases">
        <title>novel species in genus Nocarida.</title>
        <authorList>
            <person name="Li Z."/>
        </authorList>
    </citation>
    <scope>NUCLEOTIDE SEQUENCE [LARGE SCALE GENOMIC DNA]</scope>
    <source>
        <strain evidence="2 3">CDC186</strain>
    </source>
</reference>
<proteinExistence type="predicted"/>
<evidence type="ECO:0000313" key="3">
    <source>
        <dbReference type="Proteomes" id="UP001348098"/>
    </source>
</evidence>
<comment type="caution">
    <text evidence="2">The sequence shown here is derived from an EMBL/GenBank/DDBJ whole genome shotgun (WGS) entry which is preliminary data.</text>
</comment>
<name>A0ABU6ANL0_9NOCA</name>
<dbReference type="SMART" id="SM00530">
    <property type="entry name" value="HTH_XRE"/>
    <property type="match status" value="1"/>
</dbReference>
<dbReference type="InterPro" id="IPR001387">
    <property type="entry name" value="Cro/C1-type_HTH"/>
</dbReference>
<dbReference type="RefSeq" id="WP_324722329.1">
    <property type="nucleotide sequence ID" value="NZ_JAYKYQ010000001.1"/>
</dbReference>
<dbReference type="SUPFAM" id="SSF48452">
    <property type="entry name" value="TPR-like"/>
    <property type="match status" value="1"/>
</dbReference>
<evidence type="ECO:0000259" key="1">
    <source>
        <dbReference type="PROSITE" id="PS50943"/>
    </source>
</evidence>
<dbReference type="InterPro" id="IPR011990">
    <property type="entry name" value="TPR-like_helical_dom_sf"/>
</dbReference>
<evidence type="ECO:0000313" key="2">
    <source>
        <dbReference type="EMBL" id="MEB3508975.1"/>
    </source>
</evidence>
<dbReference type="Gene3D" id="1.10.260.40">
    <property type="entry name" value="lambda repressor-like DNA-binding domains"/>
    <property type="match status" value="1"/>
</dbReference>
<protein>
    <submittedName>
        <fullName evidence="2">Helix-turn-helix transcriptional regulator</fullName>
    </submittedName>
</protein>
<dbReference type="CDD" id="cd00093">
    <property type="entry name" value="HTH_XRE"/>
    <property type="match status" value="1"/>
</dbReference>
<dbReference type="Pfam" id="PF01381">
    <property type="entry name" value="HTH_3"/>
    <property type="match status" value="1"/>
</dbReference>
<dbReference type="Gene3D" id="1.25.40.10">
    <property type="entry name" value="Tetratricopeptide repeat domain"/>
    <property type="match status" value="1"/>
</dbReference>
<accession>A0ABU6ANL0</accession>
<sequence>MDPRARRFAPPATRRCVVVSDQWGKRGIVLPSTRIHRIGGAGSMENPGLLLRDARLSRGVSLAALAAKTNYSKSLLGMIENGQRAVKQEHIMSYSRALNIPISALMAPSPDPIRVAHEWLVADSAPKTHASAGRRVGESLAAEMEQRVVALRHLDDSIGGGELLPLTLHEFGSVRKVITECSYTERVGKRLLGVAGELAQLAGWVASDAGRYEDAQRLYLSGVAAADDAGDRVLTAQLLSSLSYQMANVGNPYEAALLARTALKGATSAPPVVRSLLTDRLAWACARSRDRDEAKRALDAVDEAYERRSPDLPEPEWVYWLDRTEIDVMAGRCFVELDEPRRASALLSGAIAQLAADRVREVALYRTWLAESYLEVRDLDAARATIREAKIAAETAHSARLDRRIAQIEAMLA</sequence>